<keyword evidence="3" id="KW-0203">Cytokinin biosynthesis</keyword>
<dbReference type="PANTHER" id="PTHR31223">
    <property type="entry name" value="LOG FAMILY PROTEIN YJL055W"/>
    <property type="match status" value="1"/>
</dbReference>
<evidence type="ECO:0000313" key="5">
    <source>
        <dbReference type="Proteomes" id="UP000460298"/>
    </source>
</evidence>
<dbReference type="GO" id="GO:0005829">
    <property type="term" value="C:cytosol"/>
    <property type="evidence" value="ECO:0007669"/>
    <property type="project" value="TreeGrafter"/>
</dbReference>
<name>A0A833H5B0_9LEPT</name>
<dbReference type="Gene3D" id="3.40.50.450">
    <property type="match status" value="1"/>
</dbReference>
<evidence type="ECO:0000256" key="3">
    <source>
        <dbReference type="RuleBase" id="RU363015"/>
    </source>
</evidence>
<dbReference type="Pfam" id="PF03641">
    <property type="entry name" value="Lysine_decarbox"/>
    <property type="match status" value="1"/>
</dbReference>
<comment type="similarity">
    <text evidence="2 3">Belongs to the LOG family.</text>
</comment>
<protein>
    <recommendedName>
        <fullName evidence="3">Cytokinin riboside 5'-monophosphate phosphoribohydrolase</fullName>
        <ecNumber evidence="3">3.2.2.n1</ecNumber>
    </recommendedName>
</protein>
<dbReference type="Proteomes" id="UP000460298">
    <property type="component" value="Unassembled WGS sequence"/>
</dbReference>
<dbReference type="InterPro" id="IPR005269">
    <property type="entry name" value="LOG"/>
</dbReference>
<reference evidence="4 5" key="1">
    <citation type="submission" date="2019-10" db="EMBL/GenBank/DDBJ databases">
        <title>Extracellular Electron Transfer in a Candidatus Methanoperedens spp. Enrichment Culture.</title>
        <authorList>
            <person name="Berger S."/>
            <person name="Rangel Shaw D."/>
            <person name="Berben T."/>
            <person name="In 'T Zandt M."/>
            <person name="Frank J."/>
            <person name="Reimann J."/>
            <person name="Jetten M.S.M."/>
            <person name="Welte C.U."/>
        </authorList>
    </citation>
    <scope>NUCLEOTIDE SEQUENCE [LARGE SCALE GENOMIC DNA]</scope>
    <source>
        <strain evidence="4">SB12</strain>
    </source>
</reference>
<proteinExistence type="inferred from homology"/>
<dbReference type="SUPFAM" id="SSF102405">
    <property type="entry name" value="MCP/YpsA-like"/>
    <property type="match status" value="1"/>
</dbReference>
<comment type="caution">
    <text evidence="4">The sequence shown here is derived from an EMBL/GenBank/DDBJ whole genome shotgun (WGS) entry which is preliminary data.</text>
</comment>
<evidence type="ECO:0000256" key="1">
    <source>
        <dbReference type="ARBA" id="ARBA00000274"/>
    </source>
</evidence>
<gene>
    <name evidence="4" type="ORF">F9K24_01865</name>
</gene>
<dbReference type="GO" id="GO:0008714">
    <property type="term" value="F:AMP nucleosidase activity"/>
    <property type="evidence" value="ECO:0007669"/>
    <property type="project" value="UniProtKB-EC"/>
</dbReference>
<organism evidence="4 5">
    <name type="scientific">Leptonema illini</name>
    <dbReference type="NCBI Taxonomy" id="183"/>
    <lineage>
        <taxon>Bacteria</taxon>
        <taxon>Pseudomonadati</taxon>
        <taxon>Spirochaetota</taxon>
        <taxon>Spirochaetia</taxon>
        <taxon>Leptospirales</taxon>
        <taxon>Leptospiraceae</taxon>
        <taxon>Leptonema</taxon>
    </lineage>
</organism>
<dbReference type="NCBIfam" id="TIGR00730">
    <property type="entry name" value="Rossman fold protein, TIGR00730 family"/>
    <property type="match status" value="1"/>
</dbReference>
<dbReference type="EMBL" id="WBUI01000001">
    <property type="protein sequence ID" value="KAB2935500.1"/>
    <property type="molecule type" value="Genomic_DNA"/>
</dbReference>
<dbReference type="EC" id="3.2.2.n1" evidence="3"/>
<evidence type="ECO:0000256" key="2">
    <source>
        <dbReference type="ARBA" id="ARBA00006763"/>
    </source>
</evidence>
<dbReference type="GO" id="GO:0009691">
    <property type="term" value="P:cytokinin biosynthetic process"/>
    <property type="evidence" value="ECO:0007669"/>
    <property type="project" value="UniProtKB-UniRule"/>
</dbReference>
<accession>A0A833H5B0</accession>
<evidence type="ECO:0000313" key="4">
    <source>
        <dbReference type="EMBL" id="KAB2935500.1"/>
    </source>
</evidence>
<sequence>MQAIRSVGIFLGSSTGINPLFGRKIADLCETFARRSIAVVYGGGNVGLMGLLADTAIKNGVHVTGVIPRHLIERELGHDGIQDLRIVETMHERKAVMTRLSDAFLVLPGGIGTMDEFFEVFTWHQLGLHNHPIGVLNTGDFYDPLKTFLLTMVREGFLRRDTYETLIFEASAERILDRMEERLASEGKDSSGLELS</sequence>
<dbReference type="PANTHER" id="PTHR31223:SF70">
    <property type="entry name" value="LOG FAMILY PROTEIN YJL055W"/>
    <property type="match status" value="1"/>
</dbReference>
<dbReference type="AlphaFoldDB" id="A0A833H5B0"/>
<keyword evidence="3" id="KW-0378">Hydrolase</keyword>
<comment type="catalytic activity">
    <reaction evidence="1">
        <text>AMP + H2O = D-ribose 5-phosphate + adenine</text>
        <dbReference type="Rhea" id="RHEA:20129"/>
        <dbReference type="ChEBI" id="CHEBI:15377"/>
        <dbReference type="ChEBI" id="CHEBI:16708"/>
        <dbReference type="ChEBI" id="CHEBI:78346"/>
        <dbReference type="ChEBI" id="CHEBI:456215"/>
        <dbReference type="EC" id="3.2.2.4"/>
    </reaction>
</comment>
<dbReference type="InterPro" id="IPR031100">
    <property type="entry name" value="LOG_fam"/>
</dbReference>